<dbReference type="OrthoDB" id="2086178at2"/>
<evidence type="ECO:0000313" key="3">
    <source>
        <dbReference type="Proteomes" id="UP000289166"/>
    </source>
</evidence>
<comment type="caution">
    <text evidence="2">The sequence shown here is derived from an EMBL/GenBank/DDBJ whole genome shotgun (WGS) entry which is preliminary data.</text>
</comment>
<evidence type="ECO:0000313" key="2">
    <source>
        <dbReference type="EMBL" id="RXE59737.1"/>
    </source>
</evidence>
<dbReference type="AlphaFoldDB" id="A0A4Q0I731"/>
<keyword evidence="1" id="KW-1133">Transmembrane helix</keyword>
<evidence type="ECO:0000256" key="1">
    <source>
        <dbReference type="SAM" id="Phobius"/>
    </source>
</evidence>
<organism evidence="2 3">
    <name type="scientific">Acetivibrio mesophilus</name>
    <dbReference type="NCBI Taxonomy" id="2487273"/>
    <lineage>
        <taxon>Bacteria</taxon>
        <taxon>Bacillati</taxon>
        <taxon>Bacillota</taxon>
        <taxon>Clostridia</taxon>
        <taxon>Eubacteriales</taxon>
        <taxon>Oscillospiraceae</taxon>
        <taxon>Acetivibrio</taxon>
    </lineage>
</organism>
<accession>A0A4Q0I731</accession>
<protein>
    <recommendedName>
        <fullName evidence="4">ABC transporter permease</fullName>
    </recommendedName>
</protein>
<sequence>MQLNNMKKIDKIAKEFNKINRLSKLIIKYGTYAFIAMFLLGALTILMYQTVFYSNDYTYYLGTLIVKTSFTILAEAIIGGLVIDFAAGKG</sequence>
<feature type="transmembrane region" description="Helical" evidence="1">
    <location>
        <begin position="57"/>
        <end position="83"/>
    </location>
</feature>
<reference evidence="3" key="1">
    <citation type="submission" date="2018-11" db="EMBL/GenBank/DDBJ databases">
        <title>Genome sequencing of a novel mesophilic and cellulolytic organism within the genus Hungateiclostridium.</title>
        <authorList>
            <person name="Rettenmaier R."/>
            <person name="Liebl W."/>
            <person name="Zverlov V."/>
        </authorList>
    </citation>
    <scope>NUCLEOTIDE SEQUENCE [LARGE SCALE GENOMIC DNA]</scope>
    <source>
        <strain evidence="3">N2K1</strain>
    </source>
</reference>
<proteinExistence type="predicted"/>
<name>A0A4Q0I731_9FIRM</name>
<dbReference type="EMBL" id="RLII01000004">
    <property type="protein sequence ID" value="RXE59737.1"/>
    <property type="molecule type" value="Genomic_DNA"/>
</dbReference>
<gene>
    <name evidence="2" type="ORF">EFD62_05320</name>
</gene>
<feature type="transmembrane region" description="Helical" evidence="1">
    <location>
        <begin position="29"/>
        <end position="51"/>
    </location>
</feature>
<dbReference type="Proteomes" id="UP000289166">
    <property type="component" value="Unassembled WGS sequence"/>
</dbReference>
<evidence type="ECO:0008006" key="4">
    <source>
        <dbReference type="Google" id="ProtNLM"/>
    </source>
</evidence>
<keyword evidence="1" id="KW-0812">Transmembrane</keyword>
<keyword evidence="3" id="KW-1185">Reference proteome</keyword>
<dbReference type="RefSeq" id="WP_069193577.1">
    <property type="nucleotide sequence ID" value="NZ_RLII01000004.1"/>
</dbReference>
<keyword evidence="1" id="KW-0472">Membrane</keyword>